<dbReference type="Gene3D" id="3.40.630.30">
    <property type="match status" value="1"/>
</dbReference>
<feature type="non-terminal residue" evidence="2">
    <location>
        <position position="251"/>
    </location>
</feature>
<dbReference type="SUPFAM" id="SSF55729">
    <property type="entry name" value="Acyl-CoA N-acyltransferases (Nat)"/>
    <property type="match status" value="1"/>
</dbReference>
<organism evidence="2">
    <name type="scientific">mine drainage metagenome</name>
    <dbReference type="NCBI Taxonomy" id="410659"/>
    <lineage>
        <taxon>unclassified sequences</taxon>
        <taxon>metagenomes</taxon>
        <taxon>ecological metagenomes</taxon>
    </lineage>
</organism>
<sequence>TRPHASAQRSQSCYEYPESGLRRWKLTWCPPHESIDFSRITTQLDSLLLPVETAEDSGLIASFLTAVPPPLAVEVPAASPGAEGSYDCRRFWIRFANTDERREKAALLIARMYASQGYKHEDVIPATCHTVTLISHGPDGNVIATITISMDSPEEGLLADQGHRGELDRLRAQGKRLCEFNAFAVDPSVRSRLSLARLFHIAMLYPWGLLGCTDCVIEVNPRHTGFYERMLLFKRIGEARICSRVGAVGIL</sequence>
<dbReference type="Pfam" id="PF21926">
    <property type="entry name" value="FeeM"/>
    <property type="match status" value="1"/>
</dbReference>
<dbReference type="AlphaFoldDB" id="T1AMZ5"/>
<proteinExistence type="predicted"/>
<gene>
    <name evidence="2" type="ORF">B1B_07456</name>
</gene>
<evidence type="ECO:0000259" key="1">
    <source>
        <dbReference type="Pfam" id="PF21926"/>
    </source>
</evidence>
<comment type="caution">
    <text evidence="2">The sequence shown here is derived from an EMBL/GenBank/DDBJ whole genome shotgun (WGS) entry which is preliminary data.</text>
</comment>
<protein>
    <submittedName>
        <fullName evidence="2">Long-chain N-acyltyrosine synthase</fullName>
    </submittedName>
</protein>
<name>T1AMZ5_9ZZZZ</name>
<feature type="domain" description="N-acyl amino acid synthase FeeM catalytic core" evidence="1">
    <location>
        <begin position="105"/>
        <end position="248"/>
    </location>
</feature>
<evidence type="ECO:0000313" key="2">
    <source>
        <dbReference type="EMBL" id="EQD61996.1"/>
    </source>
</evidence>
<reference evidence="2" key="1">
    <citation type="submission" date="2013-08" db="EMBL/GenBank/DDBJ databases">
        <authorList>
            <person name="Mendez C."/>
            <person name="Richter M."/>
            <person name="Ferrer M."/>
            <person name="Sanchez J."/>
        </authorList>
    </citation>
    <scope>NUCLEOTIDE SEQUENCE</scope>
</reference>
<reference evidence="2" key="2">
    <citation type="journal article" date="2014" name="ISME J.">
        <title>Microbial stratification in low pH oxic and suboxic macroscopic growths along an acid mine drainage.</title>
        <authorList>
            <person name="Mendez-Garcia C."/>
            <person name="Mesa V."/>
            <person name="Sprenger R.R."/>
            <person name="Richter M."/>
            <person name="Diez M.S."/>
            <person name="Solano J."/>
            <person name="Bargiela R."/>
            <person name="Golyshina O.V."/>
            <person name="Manteca A."/>
            <person name="Ramos J.L."/>
            <person name="Gallego J.R."/>
            <person name="Llorente I."/>
            <person name="Martins Dos Santos V.A."/>
            <person name="Jensen O.N."/>
            <person name="Pelaez A.I."/>
            <person name="Sanchez J."/>
            <person name="Ferrer M."/>
        </authorList>
    </citation>
    <scope>NUCLEOTIDE SEQUENCE</scope>
</reference>
<dbReference type="EMBL" id="AUZY01004741">
    <property type="protein sequence ID" value="EQD61996.1"/>
    <property type="molecule type" value="Genomic_DNA"/>
</dbReference>
<accession>T1AMZ5</accession>
<dbReference type="InterPro" id="IPR016181">
    <property type="entry name" value="Acyl_CoA_acyltransferase"/>
</dbReference>
<dbReference type="InterPro" id="IPR054597">
    <property type="entry name" value="FeeM_cat"/>
</dbReference>
<feature type="non-terminal residue" evidence="2">
    <location>
        <position position="1"/>
    </location>
</feature>